<dbReference type="EMBL" id="BAAAWD010000015">
    <property type="protein sequence ID" value="GAA3025748.1"/>
    <property type="molecule type" value="Genomic_DNA"/>
</dbReference>
<evidence type="ECO:0000259" key="2">
    <source>
        <dbReference type="Pfam" id="PF13529"/>
    </source>
</evidence>
<evidence type="ECO:0000313" key="3">
    <source>
        <dbReference type="EMBL" id="GAA3025748.1"/>
    </source>
</evidence>
<reference evidence="4" key="1">
    <citation type="journal article" date="2019" name="Int. J. Syst. Evol. Microbiol.">
        <title>The Global Catalogue of Microorganisms (GCM) 10K type strain sequencing project: providing services to taxonomists for standard genome sequencing and annotation.</title>
        <authorList>
            <consortium name="The Broad Institute Genomics Platform"/>
            <consortium name="The Broad Institute Genome Sequencing Center for Infectious Disease"/>
            <person name="Wu L."/>
            <person name="Ma J."/>
        </authorList>
    </citation>
    <scope>NUCLEOTIDE SEQUENCE [LARGE SCALE GENOMIC DNA]</scope>
    <source>
        <strain evidence="4">JCM 3106</strain>
    </source>
</reference>
<dbReference type="Pfam" id="PF13529">
    <property type="entry name" value="Peptidase_C39_2"/>
    <property type="match status" value="1"/>
</dbReference>
<evidence type="ECO:0000256" key="1">
    <source>
        <dbReference type="SAM" id="SignalP"/>
    </source>
</evidence>
<dbReference type="RefSeq" id="WP_344901250.1">
    <property type="nucleotide sequence ID" value="NZ_BAAAWD010000015.1"/>
</dbReference>
<keyword evidence="1" id="KW-0732">Signal</keyword>
<protein>
    <recommendedName>
        <fullName evidence="2">Peptidase C39-like domain-containing protein</fullName>
    </recommendedName>
</protein>
<proteinExistence type="predicted"/>
<organism evidence="3 4">
    <name type="scientific">Streptosporangium longisporum</name>
    <dbReference type="NCBI Taxonomy" id="46187"/>
    <lineage>
        <taxon>Bacteria</taxon>
        <taxon>Bacillati</taxon>
        <taxon>Actinomycetota</taxon>
        <taxon>Actinomycetes</taxon>
        <taxon>Streptosporangiales</taxon>
        <taxon>Streptosporangiaceae</taxon>
        <taxon>Streptosporangium</taxon>
    </lineage>
</organism>
<dbReference type="InterPro" id="IPR039564">
    <property type="entry name" value="Peptidase_C39-like"/>
</dbReference>
<comment type="caution">
    <text evidence="3">The sequence shown here is derived from an EMBL/GenBank/DDBJ whole genome shotgun (WGS) entry which is preliminary data.</text>
</comment>
<feature type="signal peptide" evidence="1">
    <location>
        <begin position="1"/>
        <end position="20"/>
    </location>
</feature>
<accession>A0ABP6KWK5</accession>
<gene>
    <name evidence="3" type="ORF">GCM10017559_59360</name>
</gene>
<sequence length="217" mass="23127">MSFALSRPTAGILTSLTAVAALCAAPAVPAVAAPVLTAAAFGAPNETVHGIDFWTQPYGNYCGPTTAAMILSQGDAKAPSVYGLAARIGLRRDVGGTYRTEMKTMLETGGHRWQVTSSGDPGRLLDTVRRNISGNQAWRSAVAVGFRGRITGHVNGRYFTYPQSVDHWIAITGWDTAGRNVLVHDPVAGRPGWGNVPSSYWIGVDRIPGLKTWVHRA</sequence>
<dbReference type="Proteomes" id="UP001499930">
    <property type="component" value="Unassembled WGS sequence"/>
</dbReference>
<evidence type="ECO:0000313" key="4">
    <source>
        <dbReference type="Proteomes" id="UP001499930"/>
    </source>
</evidence>
<keyword evidence="4" id="KW-1185">Reference proteome</keyword>
<feature type="chain" id="PRO_5045282020" description="Peptidase C39-like domain-containing protein" evidence="1">
    <location>
        <begin position="21"/>
        <end position="217"/>
    </location>
</feature>
<name>A0ABP6KWK5_9ACTN</name>
<feature type="domain" description="Peptidase C39-like" evidence="2">
    <location>
        <begin position="55"/>
        <end position="186"/>
    </location>
</feature>